<name>A0A249LFS6_9ACTN</name>
<dbReference type="GO" id="GO:0015658">
    <property type="term" value="F:branched-chain amino acid transmembrane transporter activity"/>
    <property type="evidence" value="ECO:0007669"/>
    <property type="project" value="TreeGrafter"/>
</dbReference>
<dbReference type="SUPFAM" id="SSF52540">
    <property type="entry name" value="P-loop containing nucleoside triphosphate hydrolases"/>
    <property type="match status" value="1"/>
</dbReference>
<dbReference type="SMART" id="SM00382">
    <property type="entry name" value="AAA"/>
    <property type="match status" value="1"/>
</dbReference>
<dbReference type="PANTHER" id="PTHR43820">
    <property type="entry name" value="HIGH-AFFINITY BRANCHED-CHAIN AMINO ACID TRANSPORT ATP-BINDING PROTEIN LIVF"/>
    <property type="match status" value="1"/>
</dbReference>
<evidence type="ECO:0000313" key="7">
    <source>
        <dbReference type="EMBL" id="ASY27923.1"/>
    </source>
</evidence>
<evidence type="ECO:0000256" key="2">
    <source>
        <dbReference type="ARBA" id="ARBA00022448"/>
    </source>
</evidence>
<dbReference type="Proteomes" id="UP000217221">
    <property type="component" value="Chromosome"/>
</dbReference>
<keyword evidence="5" id="KW-0029">Amino-acid transport</keyword>
<dbReference type="Gene3D" id="3.40.50.300">
    <property type="entry name" value="P-loop containing nucleotide triphosphate hydrolases"/>
    <property type="match status" value="1"/>
</dbReference>
<accession>A0A249LFS6</accession>
<keyword evidence="2" id="KW-0813">Transport</keyword>
<evidence type="ECO:0000256" key="1">
    <source>
        <dbReference type="ARBA" id="ARBA00005417"/>
    </source>
</evidence>
<dbReference type="GO" id="GO:0005524">
    <property type="term" value="F:ATP binding"/>
    <property type="evidence" value="ECO:0007669"/>
    <property type="project" value="UniProtKB-KW"/>
</dbReference>
<gene>
    <name evidence="7" type="ORF">PHILAsVB114_04675</name>
</gene>
<dbReference type="InterPro" id="IPR027417">
    <property type="entry name" value="P-loop_NTPase"/>
</dbReference>
<dbReference type="PROSITE" id="PS50893">
    <property type="entry name" value="ABC_TRANSPORTER_2"/>
    <property type="match status" value="1"/>
</dbReference>
<evidence type="ECO:0000256" key="4">
    <source>
        <dbReference type="ARBA" id="ARBA00022840"/>
    </source>
</evidence>
<dbReference type="Pfam" id="PF00005">
    <property type="entry name" value="ABC_tran"/>
    <property type="match status" value="1"/>
</dbReference>
<keyword evidence="8" id="KW-1185">Reference proteome</keyword>
<feature type="domain" description="ABC transporter" evidence="6">
    <location>
        <begin position="6"/>
        <end position="234"/>
    </location>
</feature>
<evidence type="ECO:0000313" key="8">
    <source>
        <dbReference type="Proteomes" id="UP000217221"/>
    </source>
</evidence>
<dbReference type="GO" id="GO:0016887">
    <property type="term" value="F:ATP hydrolysis activity"/>
    <property type="evidence" value="ECO:0007669"/>
    <property type="project" value="InterPro"/>
</dbReference>
<evidence type="ECO:0000259" key="6">
    <source>
        <dbReference type="PROSITE" id="PS50893"/>
    </source>
</evidence>
<evidence type="ECO:0000256" key="3">
    <source>
        <dbReference type="ARBA" id="ARBA00022741"/>
    </source>
</evidence>
<dbReference type="InterPro" id="IPR003439">
    <property type="entry name" value="ABC_transporter-like_ATP-bd"/>
</dbReference>
<dbReference type="InterPro" id="IPR052156">
    <property type="entry name" value="BCAA_Transport_ATP-bd_LivF"/>
</dbReference>
<dbReference type="CDD" id="cd03224">
    <property type="entry name" value="ABC_TM1139_LivF_branched"/>
    <property type="match status" value="1"/>
</dbReference>
<dbReference type="PANTHER" id="PTHR43820:SF4">
    <property type="entry name" value="HIGH-AFFINITY BRANCHED-CHAIN AMINO ACID TRANSPORT ATP-BINDING PROTEIN LIVF"/>
    <property type="match status" value="1"/>
</dbReference>
<dbReference type="InterPro" id="IPR003593">
    <property type="entry name" value="AAA+_ATPase"/>
</dbReference>
<dbReference type="KEGG" id="plim:PHILAsVB114_04675"/>
<sequence>MSDNYLEINNLSGGYEASQVLFDLSFAIPKTGVTAIVGRNGAGKSTLLQTIMGFIKPSAGVISFEGKEITNNSTYARTRLGIGYVPQDRPVFSDLSVRENLLIGASRLPKKQRTDLEPVLDIFPKLADRLDQKAGTMSGGERKMVGIARALIGQPTLLVMDEPTEGVWHGVVDEIQDRLITYGKNNAILIVEQNLDFTIAMASQILLLERGVISQRVSSASKGELEELRKRLTV</sequence>
<dbReference type="InterPro" id="IPR017871">
    <property type="entry name" value="ABC_transporter-like_CS"/>
</dbReference>
<dbReference type="RefSeq" id="WP_095698224.1">
    <property type="nucleotide sequence ID" value="NZ_CP016782.1"/>
</dbReference>
<proteinExistence type="inferred from homology"/>
<keyword evidence="3" id="KW-0547">Nucleotide-binding</keyword>
<dbReference type="EMBL" id="CP016782">
    <property type="protein sequence ID" value="ASY27923.1"/>
    <property type="molecule type" value="Genomic_DNA"/>
</dbReference>
<dbReference type="AlphaFoldDB" id="A0A249LFS6"/>
<dbReference type="OrthoDB" id="9776369at2"/>
<dbReference type="PROSITE" id="PS00211">
    <property type="entry name" value="ABC_TRANSPORTER_1"/>
    <property type="match status" value="1"/>
</dbReference>
<keyword evidence="4 7" id="KW-0067">ATP-binding</keyword>
<comment type="similarity">
    <text evidence="1">Belongs to the ABC transporter superfamily.</text>
</comment>
<dbReference type="GO" id="GO:0015807">
    <property type="term" value="P:L-amino acid transport"/>
    <property type="evidence" value="ECO:0007669"/>
    <property type="project" value="TreeGrafter"/>
</dbReference>
<protein>
    <submittedName>
        <fullName evidence="7">Branched-chain amino acid transport system ATP-binding protein</fullName>
    </submittedName>
</protein>
<evidence type="ECO:0000256" key="5">
    <source>
        <dbReference type="ARBA" id="ARBA00022970"/>
    </source>
</evidence>
<organism evidence="7 8">
    <name type="scientific">Candidatus Planktophila limnetica</name>
    <dbReference type="NCBI Taxonomy" id="573600"/>
    <lineage>
        <taxon>Bacteria</taxon>
        <taxon>Bacillati</taxon>
        <taxon>Actinomycetota</taxon>
        <taxon>Actinomycetes</taxon>
        <taxon>Candidatus Nanopelagicales</taxon>
        <taxon>Candidatus Nanopelagicaceae</taxon>
        <taxon>Candidatus Planktophila</taxon>
    </lineage>
</organism>
<reference evidence="7 8" key="1">
    <citation type="submission" date="2016-07" db="EMBL/GenBank/DDBJ databases">
        <title>High microdiversification within the ubiquitous acI lineage of Actinobacteria.</title>
        <authorList>
            <person name="Neuenschwander S.M."/>
            <person name="Salcher M."/>
            <person name="Ghai R."/>
            <person name="Pernthaler J."/>
        </authorList>
    </citation>
    <scope>NUCLEOTIDE SEQUENCE [LARGE SCALE GENOMIC DNA]</scope>
    <source>
        <strain evidence="7">MMS-VB-114</strain>
    </source>
</reference>